<sequence>MNHLHADNAGFNANEETQAAGAHKDNVAPFQLPADHVEYPAASLEEIAPRVDDIMEAAKSLASAAKKLEKNRQEEEEAEQSARAGSAS</sequence>
<dbReference type="EMBL" id="BMXN01000001">
    <property type="protein sequence ID" value="GHD54715.1"/>
    <property type="molecule type" value="Genomic_DNA"/>
</dbReference>
<gene>
    <name evidence="2" type="ORF">GCM10007157_03510</name>
</gene>
<dbReference type="Proteomes" id="UP000623776">
    <property type="component" value="Unassembled WGS sequence"/>
</dbReference>
<name>A0A8H9IU01_9GAMM</name>
<accession>A0A8H9IU01</accession>
<reference evidence="3" key="1">
    <citation type="journal article" date="2019" name="Int. J. Syst. Evol. Microbiol.">
        <title>The Global Catalogue of Microorganisms (GCM) 10K type strain sequencing project: providing services to taxonomists for standard genome sequencing and annotation.</title>
        <authorList>
            <consortium name="The Broad Institute Genomics Platform"/>
            <consortium name="The Broad Institute Genome Sequencing Center for Infectious Disease"/>
            <person name="Wu L."/>
            <person name="Ma J."/>
        </authorList>
    </citation>
    <scope>NUCLEOTIDE SEQUENCE [LARGE SCALE GENOMIC DNA]</scope>
    <source>
        <strain evidence="3">KCTC 22154</strain>
    </source>
</reference>
<keyword evidence="3" id="KW-1185">Reference proteome</keyword>
<evidence type="ECO:0000256" key="1">
    <source>
        <dbReference type="SAM" id="MobiDB-lite"/>
    </source>
</evidence>
<feature type="region of interest" description="Disordered" evidence="1">
    <location>
        <begin position="65"/>
        <end position="88"/>
    </location>
</feature>
<proteinExistence type="predicted"/>
<feature type="region of interest" description="Disordered" evidence="1">
    <location>
        <begin position="1"/>
        <end position="31"/>
    </location>
</feature>
<dbReference type="RefSeq" id="WP_189462645.1">
    <property type="nucleotide sequence ID" value="NZ_BMXN01000001.1"/>
</dbReference>
<dbReference type="AlphaFoldDB" id="A0A8H9IU01"/>
<evidence type="ECO:0000313" key="2">
    <source>
        <dbReference type="EMBL" id="GHD54715.1"/>
    </source>
</evidence>
<organism evidence="2 3">
    <name type="scientific">Vreelandella hamiltonii</name>
    <dbReference type="NCBI Taxonomy" id="502829"/>
    <lineage>
        <taxon>Bacteria</taxon>
        <taxon>Pseudomonadati</taxon>
        <taxon>Pseudomonadota</taxon>
        <taxon>Gammaproteobacteria</taxon>
        <taxon>Oceanospirillales</taxon>
        <taxon>Halomonadaceae</taxon>
        <taxon>Vreelandella</taxon>
    </lineage>
</organism>
<protein>
    <submittedName>
        <fullName evidence="2">Uncharacterized protein</fullName>
    </submittedName>
</protein>
<comment type="caution">
    <text evidence="2">The sequence shown here is derived from an EMBL/GenBank/DDBJ whole genome shotgun (WGS) entry which is preliminary data.</text>
</comment>
<evidence type="ECO:0000313" key="3">
    <source>
        <dbReference type="Proteomes" id="UP000623776"/>
    </source>
</evidence>